<protein>
    <submittedName>
        <fullName evidence="2">Uncharacterized protein</fullName>
    </submittedName>
</protein>
<evidence type="ECO:0000256" key="1">
    <source>
        <dbReference type="SAM" id="MobiDB-lite"/>
    </source>
</evidence>
<dbReference type="Proteomes" id="UP000290560">
    <property type="component" value="Unassembled WGS sequence"/>
</dbReference>
<evidence type="ECO:0000313" key="2">
    <source>
        <dbReference type="EMBL" id="RZR75573.1"/>
    </source>
</evidence>
<accession>A0A445MMW3</accession>
<proteinExistence type="predicted"/>
<organism evidence="2">
    <name type="scientific">Ensete ventricosum</name>
    <name type="common">Abyssinian banana</name>
    <name type="synonym">Musa ensete</name>
    <dbReference type="NCBI Taxonomy" id="4639"/>
    <lineage>
        <taxon>Eukaryota</taxon>
        <taxon>Viridiplantae</taxon>
        <taxon>Streptophyta</taxon>
        <taxon>Embryophyta</taxon>
        <taxon>Tracheophyta</taxon>
        <taxon>Spermatophyta</taxon>
        <taxon>Magnoliopsida</taxon>
        <taxon>Liliopsida</taxon>
        <taxon>Zingiberales</taxon>
        <taxon>Musaceae</taxon>
        <taxon>Ensete</taxon>
    </lineage>
</organism>
<dbReference type="EMBL" id="KV876984">
    <property type="protein sequence ID" value="RZR75573.1"/>
    <property type="molecule type" value="Genomic_DNA"/>
</dbReference>
<sequence>MHPLRFPNRGIRAKVFVQKIGFKLCMIRLNHVELLYALVVVIGSESRRCLWGSGVHMHAVCMQRWLATARPPTGATSHGLATCKGWPARKGLPPASSPTANKGDDAGRRGGRPLVGRLLAIKGSRRLRRGNDGTVRVKEG</sequence>
<gene>
    <name evidence="2" type="ORF">BHM03_00062612</name>
</gene>
<dbReference type="AlphaFoldDB" id="A0A445MMW3"/>
<name>A0A445MMW3_ENSVE</name>
<feature type="region of interest" description="Disordered" evidence="1">
    <location>
        <begin position="86"/>
        <end position="115"/>
    </location>
</feature>
<reference evidence="2" key="1">
    <citation type="journal article" date="2018" name="Data Brief">
        <title>Genome sequence data from 17 accessions of Ensete ventricosum, a staple food crop for millions in Ethiopia.</title>
        <authorList>
            <person name="Yemataw Z."/>
            <person name="Muzemil S."/>
            <person name="Ambachew D."/>
            <person name="Tripathi L."/>
            <person name="Tesfaye K."/>
            <person name="Chala A."/>
            <person name="Farbos A."/>
            <person name="O'Neill P."/>
            <person name="Moore K."/>
            <person name="Grant M."/>
            <person name="Studholme D.J."/>
        </authorList>
    </citation>
    <scope>NUCLEOTIDE SEQUENCE [LARGE SCALE GENOMIC DNA]</scope>
    <source>
        <tissue evidence="2">Leaf</tissue>
    </source>
</reference>